<evidence type="ECO:0000256" key="1">
    <source>
        <dbReference type="SAM" id="SignalP"/>
    </source>
</evidence>
<comment type="caution">
    <text evidence="2">The sequence shown here is derived from an EMBL/GenBank/DDBJ whole genome shotgun (WGS) entry which is preliminary data.</text>
</comment>
<reference evidence="2" key="1">
    <citation type="submission" date="2022-09" db="EMBL/GenBank/DDBJ databases">
        <title>Intensive care unit water sources are persistently colonized with multi-drug resistant bacteria and are the site of extensive horizontal gene transfer of antibiotic resistance genes.</title>
        <authorList>
            <person name="Diorio-Toth L."/>
        </authorList>
    </citation>
    <scope>NUCLEOTIDE SEQUENCE</scope>
    <source>
        <strain evidence="2">GD03659</strain>
    </source>
</reference>
<dbReference type="AlphaFoldDB" id="A0AA42X425"/>
<feature type="signal peptide" evidence="1">
    <location>
        <begin position="1"/>
        <end position="17"/>
    </location>
</feature>
<gene>
    <name evidence="2" type="ORF">N5J77_30035</name>
</gene>
<dbReference type="EMBL" id="JAOCKX010000123">
    <property type="protein sequence ID" value="MDH2135362.1"/>
    <property type="molecule type" value="Genomic_DNA"/>
</dbReference>
<sequence>MKHFPLMAIALVLTACAAEPTPDQRFAQEVESDVRRSLKDPDSANFEKIEAFAKEKIACGKVNAKNSFGGYTGMEDFSYYDGRPHIQSEDIKAYVVGSGQCLIASARRSIEEAKNSDHSPEDKKKLIGMYEKNIADIERDPTFGL</sequence>
<dbReference type="Proteomes" id="UP001162318">
    <property type="component" value="Unassembled WGS sequence"/>
</dbReference>
<organism evidence="2 3">
    <name type="scientific">Sphingobium yanoikuyae</name>
    <name type="common">Sphingomonas yanoikuyae</name>
    <dbReference type="NCBI Taxonomy" id="13690"/>
    <lineage>
        <taxon>Bacteria</taxon>
        <taxon>Pseudomonadati</taxon>
        <taxon>Pseudomonadota</taxon>
        <taxon>Alphaproteobacteria</taxon>
        <taxon>Sphingomonadales</taxon>
        <taxon>Sphingomonadaceae</taxon>
        <taxon>Sphingobium</taxon>
    </lineage>
</organism>
<name>A0AA42X425_SPHYA</name>
<evidence type="ECO:0000313" key="2">
    <source>
        <dbReference type="EMBL" id="MDH2135362.1"/>
    </source>
</evidence>
<proteinExistence type="predicted"/>
<feature type="chain" id="PRO_5041330285" evidence="1">
    <location>
        <begin position="18"/>
        <end position="145"/>
    </location>
</feature>
<protein>
    <submittedName>
        <fullName evidence="2">Uncharacterized protein</fullName>
    </submittedName>
</protein>
<dbReference type="PROSITE" id="PS51257">
    <property type="entry name" value="PROKAR_LIPOPROTEIN"/>
    <property type="match status" value="1"/>
</dbReference>
<accession>A0AA42X425</accession>
<keyword evidence="1" id="KW-0732">Signal</keyword>
<evidence type="ECO:0000313" key="3">
    <source>
        <dbReference type="Proteomes" id="UP001162318"/>
    </source>
</evidence>
<dbReference type="RefSeq" id="WP_279731934.1">
    <property type="nucleotide sequence ID" value="NZ_JAOCKX010000123.1"/>
</dbReference>